<dbReference type="InterPro" id="IPR052698">
    <property type="entry name" value="MoCofactor_Util/Proc"/>
</dbReference>
<dbReference type="Proteomes" id="UP000189733">
    <property type="component" value="Unassembled WGS sequence"/>
</dbReference>
<protein>
    <submittedName>
        <fullName evidence="3">Xanthine dehydrogenase accessory factor</fullName>
    </submittedName>
</protein>
<dbReference type="AlphaFoldDB" id="A0A1T4VQL6"/>
<proteinExistence type="predicted"/>
<organism evidence="3 4">
    <name type="scientific">Desulfobaculum bizertense DSM 18034</name>
    <dbReference type="NCBI Taxonomy" id="1121442"/>
    <lineage>
        <taxon>Bacteria</taxon>
        <taxon>Pseudomonadati</taxon>
        <taxon>Thermodesulfobacteriota</taxon>
        <taxon>Desulfovibrionia</taxon>
        <taxon>Desulfovibrionales</taxon>
        <taxon>Desulfovibrionaceae</taxon>
        <taxon>Desulfobaculum</taxon>
    </lineage>
</organism>
<dbReference type="STRING" id="1121442.SAMN02745702_00676"/>
<dbReference type="OrthoDB" id="9815497at2"/>
<feature type="domain" description="XdhC Rossmann" evidence="2">
    <location>
        <begin position="196"/>
        <end position="339"/>
    </location>
</feature>
<evidence type="ECO:0000259" key="1">
    <source>
        <dbReference type="Pfam" id="PF02625"/>
    </source>
</evidence>
<evidence type="ECO:0000313" key="3">
    <source>
        <dbReference type="EMBL" id="SKA66781.1"/>
    </source>
</evidence>
<dbReference type="EMBL" id="FUYA01000002">
    <property type="protein sequence ID" value="SKA66781.1"/>
    <property type="molecule type" value="Genomic_DNA"/>
</dbReference>
<dbReference type="InterPro" id="IPR027051">
    <property type="entry name" value="XdhC_Rossmann_dom"/>
</dbReference>
<dbReference type="PANTHER" id="PTHR30388">
    <property type="entry name" value="ALDEHYDE OXIDOREDUCTASE MOLYBDENUM COFACTOR ASSEMBLY PROTEIN"/>
    <property type="match status" value="1"/>
</dbReference>
<dbReference type="InterPro" id="IPR003777">
    <property type="entry name" value="XdhC_CoxI"/>
</dbReference>
<dbReference type="PANTHER" id="PTHR30388:SF6">
    <property type="entry name" value="XANTHINE DEHYDROGENASE SUBUNIT A-RELATED"/>
    <property type="match status" value="1"/>
</dbReference>
<gene>
    <name evidence="3" type="ORF">SAMN02745702_00676</name>
</gene>
<dbReference type="Pfam" id="PF02625">
    <property type="entry name" value="XdhC_CoxI"/>
    <property type="match status" value="1"/>
</dbReference>
<feature type="domain" description="XdhC- CoxI" evidence="1">
    <location>
        <begin position="12"/>
        <end position="79"/>
    </location>
</feature>
<accession>A0A1T4VQL6</accession>
<dbReference type="RefSeq" id="WP_078683989.1">
    <property type="nucleotide sequence ID" value="NZ_FUYA01000002.1"/>
</dbReference>
<evidence type="ECO:0000259" key="2">
    <source>
        <dbReference type="Pfam" id="PF13478"/>
    </source>
</evidence>
<name>A0A1T4VQL6_9BACT</name>
<sequence>MIDLLRSTASSLHAGEDLILASILDSKGSTPRSAGSAMTIHRDGHITGTVGGGIVEEQVRRAGVKMFDAGKRAAQILEFDFSNSKAAISDMICGGWVSVLLEHIPAEAAEEQLIQDALTELRQGRPAILLDKLSADSSTNEHKGLLTADALPDWAGLTAEQSAELTNSISEAIRPLVFSTESGSLVARCFHPLPSLFIFGGGHVSRPTAKLAASIGFRTVVMDDRKDFANRERFPEADEVLVLDAFKNAFEGLPVREDSFIVIVTRGHLHDKTVLAQALRTPAKYIGMIGSKKKRDAIYAALLKEGFTQADIDRCHCPIGLSIGAQTPEEIAVSINAELIADRAGVSL</sequence>
<dbReference type="Gene3D" id="3.40.50.720">
    <property type="entry name" value="NAD(P)-binding Rossmann-like Domain"/>
    <property type="match status" value="1"/>
</dbReference>
<dbReference type="Pfam" id="PF13478">
    <property type="entry name" value="XdhC_C"/>
    <property type="match status" value="1"/>
</dbReference>
<reference evidence="3 4" key="1">
    <citation type="submission" date="2017-02" db="EMBL/GenBank/DDBJ databases">
        <authorList>
            <person name="Peterson S.W."/>
        </authorList>
    </citation>
    <scope>NUCLEOTIDE SEQUENCE [LARGE SCALE GENOMIC DNA]</scope>
    <source>
        <strain evidence="3 4">DSM 18034</strain>
    </source>
</reference>
<keyword evidence="4" id="KW-1185">Reference proteome</keyword>
<dbReference type="NCBIfam" id="NF045664">
    <property type="entry name" value="XdhC_rel_AOR"/>
    <property type="match status" value="1"/>
</dbReference>
<evidence type="ECO:0000313" key="4">
    <source>
        <dbReference type="Proteomes" id="UP000189733"/>
    </source>
</evidence>